<dbReference type="GO" id="GO:0010181">
    <property type="term" value="F:FMN binding"/>
    <property type="evidence" value="ECO:0007669"/>
    <property type="project" value="TreeGrafter"/>
</dbReference>
<dbReference type="GO" id="GO:0003955">
    <property type="term" value="F:NAD(P)H dehydrogenase (quinone) activity"/>
    <property type="evidence" value="ECO:0007669"/>
    <property type="project" value="TreeGrafter"/>
</dbReference>
<dbReference type="EMBL" id="MABE01000172">
    <property type="protein sequence ID" value="OUS41035.1"/>
    <property type="molecule type" value="Genomic_DNA"/>
</dbReference>
<gene>
    <name evidence="3" type="ORF">A9R00_02975</name>
</gene>
<evidence type="ECO:0000259" key="2">
    <source>
        <dbReference type="Pfam" id="PF02525"/>
    </source>
</evidence>
<keyword evidence="1" id="KW-0560">Oxidoreductase</keyword>
<dbReference type="InterPro" id="IPR029039">
    <property type="entry name" value="Flavoprotein-like_sf"/>
</dbReference>
<dbReference type="InterPro" id="IPR046980">
    <property type="entry name" value="KefG/KefF"/>
</dbReference>
<feature type="domain" description="Flavodoxin-like fold" evidence="2">
    <location>
        <begin position="4"/>
        <end position="171"/>
    </location>
</feature>
<dbReference type="GO" id="GO:0009055">
    <property type="term" value="F:electron transfer activity"/>
    <property type="evidence" value="ECO:0007669"/>
    <property type="project" value="TreeGrafter"/>
</dbReference>
<dbReference type="Proteomes" id="UP000227088">
    <property type="component" value="Unassembled WGS sequence"/>
</dbReference>
<dbReference type="Gene3D" id="3.40.50.360">
    <property type="match status" value="1"/>
</dbReference>
<evidence type="ECO:0000313" key="3">
    <source>
        <dbReference type="EMBL" id="OUS41035.1"/>
    </source>
</evidence>
<accession>A0A1Y5I1Q1</accession>
<dbReference type="PANTHER" id="PTHR47307:SF1">
    <property type="entry name" value="GLUTATHIONE-REGULATED POTASSIUM-EFFLUX SYSTEM ANCILLARY PROTEIN KEFG"/>
    <property type="match status" value="1"/>
</dbReference>
<name>A0A1Y5I1Q1_OLEAN</name>
<evidence type="ECO:0000256" key="1">
    <source>
        <dbReference type="ARBA" id="ARBA00023002"/>
    </source>
</evidence>
<dbReference type="PANTHER" id="PTHR47307">
    <property type="entry name" value="GLUTATHIONE-REGULATED POTASSIUM-EFFLUX SYSTEM ANCILLARY PROTEIN KEFG"/>
    <property type="match status" value="1"/>
</dbReference>
<dbReference type="Pfam" id="PF02525">
    <property type="entry name" value="Flavodoxin_2"/>
    <property type="match status" value="1"/>
</dbReference>
<sequence>MSAKKILILFAHPSQSRSDINLPLFQASHQDDVTCVDLYAEYPDFRIDIDKEQKRLLAHDVIIFMFPMYWYSTPALLKEWQDLVLEHGFAYGHEGEALKGKQFLCAISTGGPKKAYQCDGSNHYTIQELLQPLEQTAQLCGMEYLPPFVLFGARTAVEENRLSAHIESWQSVLTQLGNGELAAKQFSKDDLLSHCEHQLMKGGK</sequence>
<comment type="caution">
    <text evidence="3">The sequence shown here is derived from an EMBL/GenBank/DDBJ whole genome shotgun (WGS) entry which is preliminary data.</text>
</comment>
<reference evidence="4" key="1">
    <citation type="journal article" date="2017" name="Proc. Natl. Acad. Sci. U.S.A.">
        <title>Simulation of Deepwater Horizon oil plume reveals substrate specialization within a complex community of hydrocarbon degraders.</title>
        <authorList>
            <person name="Hu P."/>
            <person name="Dubinsky E.A."/>
            <person name="Probst A.J."/>
            <person name="Wang J."/>
            <person name="Sieber C.M.K."/>
            <person name="Tom L.M."/>
            <person name="Gardinali P."/>
            <person name="Banfield J.F."/>
            <person name="Atlas R.M."/>
            <person name="Andersen G.L."/>
        </authorList>
    </citation>
    <scope>NUCLEOTIDE SEQUENCE [LARGE SCALE GENOMIC DNA]</scope>
</reference>
<protein>
    <submittedName>
        <fullName evidence="3">Potassium transporter KefG</fullName>
    </submittedName>
</protein>
<organism evidence="3 4">
    <name type="scientific">Oleispira antarctica</name>
    <dbReference type="NCBI Taxonomy" id="188908"/>
    <lineage>
        <taxon>Bacteria</taxon>
        <taxon>Pseudomonadati</taxon>
        <taxon>Pseudomonadota</taxon>
        <taxon>Gammaproteobacteria</taxon>
        <taxon>Oceanospirillales</taxon>
        <taxon>Oceanospirillaceae</taxon>
        <taxon>Oleispira</taxon>
    </lineage>
</organism>
<dbReference type="InterPro" id="IPR003680">
    <property type="entry name" value="Flavodoxin_fold"/>
</dbReference>
<dbReference type="SUPFAM" id="SSF52218">
    <property type="entry name" value="Flavoproteins"/>
    <property type="match status" value="1"/>
</dbReference>
<dbReference type="AlphaFoldDB" id="A0A1Y5I1Q1"/>
<evidence type="ECO:0000313" key="4">
    <source>
        <dbReference type="Proteomes" id="UP000227088"/>
    </source>
</evidence>
<proteinExistence type="predicted"/>